<sequence length="549" mass="62193">FLSSNSSILLLLNQSSGFASPSSSSSSYSLILPFFLIQLIILILQFHFLSVIAMTVEVVKVEAASMATMEVPEEPTKVVIEEEVVKDEKCGVKTVEADEVLKPTVIEKSSSYKEESNHLSDLKEFEKRALAELKSKLEEAIIGNNLIKEDEPIKKETETEKPIEETEKKSEEEEKKKEESNPSVEQTQKINEEKNTCDENSDPEKEVFLWGVPLLPSKGTDSTDVILLKFLRAREFKVNEAFEMLQKTLSWRKKSNIDSILKEEFPSDLESAALMNGVDREGHPVCYNVFGVFDNEELYQTTFGTEEKREQFLRWRCQVMEKGIQKLDLKPGGVSSLLQINDLKNSPGPAKKELRIATKQAVGILQDNYPELVAKNIFINAPFWYYALNALLSPFLTQRTKSKFVVARPAKVTETLLKYISAEEIPVQYGGFKRDNDYEFTAEDGAVSEINLKAGSTASIEIPAPQGESNLIWDLTVVGWEVNYKEEFVPTDEGSYTIIVQKGKKMSGNEEPVRNSFRNSEPGKIVLTVENFSNKRKRVLYRFKTKKIE</sequence>
<evidence type="ECO:0000259" key="12">
    <source>
        <dbReference type="PROSITE" id="PS50866"/>
    </source>
</evidence>
<dbReference type="EnsemblPlants" id="MELO3C002863.2.1">
    <property type="protein sequence ID" value="MELO3C002863.2.1"/>
    <property type="gene ID" value="MELO3C002863.2"/>
</dbReference>
<accession>A0A9I9CFN7</accession>
<dbReference type="PANTHER" id="PTHR45932">
    <property type="entry name" value="PATELLIN-1"/>
    <property type="match status" value="1"/>
</dbReference>
<dbReference type="GO" id="GO:0008289">
    <property type="term" value="F:lipid binding"/>
    <property type="evidence" value="ECO:0007669"/>
    <property type="project" value="UniProtKB-KW"/>
</dbReference>
<keyword evidence="7" id="KW-0446">Lipid-binding</keyword>
<dbReference type="GO" id="GO:0016020">
    <property type="term" value="C:membrane"/>
    <property type="evidence" value="ECO:0007669"/>
    <property type="project" value="UniProtKB-SubCell"/>
</dbReference>
<dbReference type="Gene3D" id="3.40.525.10">
    <property type="entry name" value="CRAL-TRIO lipid binding domain"/>
    <property type="match status" value="1"/>
</dbReference>
<dbReference type="AlphaFoldDB" id="A0A9I9CFN7"/>
<feature type="domain" description="CRAL-TRIO" evidence="11">
    <location>
        <begin position="262"/>
        <end position="437"/>
    </location>
</feature>
<dbReference type="Pfam" id="PF03765">
    <property type="entry name" value="CRAL_TRIO_N"/>
    <property type="match status" value="1"/>
</dbReference>
<keyword evidence="5" id="KW-0963">Cytoplasm</keyword>
<dbReference type="InterPro" id="IPR036865">
    <property type="entry name" value="CRAL-TRIO_dom_sf"/>
</dbReference>
<evidence type="ECO:0000256" key="8">
    <source>
        <dbReference type="ARBA" id="ARBA00023136"/>
    </source>
</evidence>
<name>A0A9I9CFN7_CUCME</name>
<protein>
    <recommendedName>
        <fullName evidence="14">Patellin-4</fullName>
    </recommendedName>
</protein>
<dbReference type="SUPFAM" id="SSF46938">
    <property type="entry name" value="CRAL/TRIO N-terminal domain"/>
    <property type="match status" value="1"/>
</dbReference>
<evidence type="ECO:0000256" key="9">
    <source>
        <dbReference type="ARBA" id="ARBA00023306"/>
    </source>
</evidence>
<dbReference type="CDD" id="cd00170">
    <property type="entry name" value="SEC14"/>
    <property type="match status" value="1"/>
</dbReference>
<feature type="region of interest" description="Disordered" evidence="10">
    <location>
        <begin position="153"/>
        <end position="202"/>
    </location>
</feature>
<reference evidence="13" key="1">
    <citation type="submission" date="2023-03" db="UniProtKB">
        <authorList>
            <consortium name="EnsemblPlants"/>
        </authorList>
    </citation>
    <scope>IDENTIFICATION</scope>
</reference>
<evidence type="ECO:0000256" key="1">
    <source>
        <dbReference type="ARBA" id="ARBA00004370"/>
    </source>
</evidence>
<keyword evidence="8" id="KW-0472">Membrane</keyword>
<dbReference type="GO" id="GO:0005737">
    <property type="term" value="C:cytoplasm"/>
    <property type="evidence" value="ECO:0007669"/>
    <property type="project" value="UniProtKB-SubCell"/>
</dbReference>
<evidence type="ECO:0000256" key="3">
    <source>
        <dbReference type="ARBA" id="ARBA00007155"/>
    </source>
</evidence>
<dbReference type="InterPro" id="IPR036273">
    <property type="entry name" value="CRAL/TRIO_N_dom_sf"/>
</dbReference>
<feature type="compositionally biased region" description="Basic and acidic residues" evidence="10">
    <location>
        <begin position="190"/>
        <end position="202"/>
    </location>
</feature>
<comment type="subcellular location">
    <subcellularLocation>
        <location evidence="2">Cytoplasm</location>
    </subcellularLocation>
    <subcellularLocation>
        <location evidence="1">Membrane</location>
    </subcellularLocation>
</comment>
<dbReference type="Pfam" id="PF00650">
    <property type="entry name" value="CRAL_TRIO"/>
    <property type="match status" value="1"/>
</dbReference>
<dbReference type="PANTHER" id="PTHR45932:SF2">
    <property type="entry name" value="PATELLIN-4"/>
    <property type="match status" value="1"/>
</dbReference>
<comment type="similarity">
    <text evidence="3">Belongs to the patellin family.</text>
</comment>
<evidence type="ECO:0000259" key="11">
    <source>
        <dbReference type="PROSITE" id="PS50191"/>
    </source>
</evidence>
<evidence type="ECO:0000256" key="4">
    <source>
        <dbReference type="ARBA" id="ARBA00022448"/>
    </source>
</evidence>
<keyword evidence="6" id="KW-0132">Cell division</keyword>
<feature type="domain" description="GOLD" evidence="12">
    <location>
        <begin position="443"/>
        <end position="545"/>
    </location>
</feature>
<keyword evidence="4" id="KW-0813">Transport</keyword>
<evidence type="ECO:0000256" key="2">
    <source>
        <dbReference type="ARBA" id="ARBA00004496"/>
    </source>
</evidence>
<dbReference type="PROSITE" id="PS50866">
    <property type="entry name" value="GOLD"/>
    <property type="match status" value="1"/>
</dbReference>
<keyword evidence="9" id="KW-0131">Cell cycle</keyword>
<evidence type="ECO:0000256" key="5">
    <source>
        <dbReference type="ARBA" id="ARBA00022490"/>
    </source>
</evidence>
<dbReference type="InterPro" id="IPR001251">
    <property type="entry name" value="CRAL-TRIO_dom"/>
</dbReference>
<dbReference type="InterPro" id="IPR011074">
    <property type="entry name" value="CRAL/TRIO_N_dom"/>
</dbReference>
<dbReference type="InterPro" id="IPR056794">
    <property type="entry name" value="PATL1-6_C_GOLD"/>
</dbReference>
<proteinExistence type="inferred from homology"/>
<evidence type="ECO:0000313" key="13">
    <source>
        <dbReference type="EnsemblPlants" id="MELO3C002863.2.1"/>
    </source>
</evidence>
<dbReference type="SMART" id="SM01100">
    <property type="entry name" value="CRAL_TRIO_N"/>
    <property type="match status" value="1"/>
</dbReference>
<evidence type="ECO:0000256" key="6">
    <source>
        <dbReference type="ARBA" id="ARBA00022618"/>
    </source>
</evidence>
<dbReference type="Pfam" id="PF25099">
    <property type="entry name" value="GOLD_PATL1_C"/>
    <property type="match status" value="1"/>
</dbReference>
<dbReference type="PROSITE" id="PS50191">
    <property type="entry name" value="CRAL_TRIO"/>
    <property type="match status" value="1"/>
</dbReference>
<dbReference type="SMART" id="SM00516">
    <property type="entry name" value="SEC14"/>
    <property type="match status" value="1"/>
</dbReference>
<dbReference type="GO" id="GO:0051301">
    <property type="term" value="P:cell division"/>
    <property type="evidence" value="ECO:0007669"/>
    <property type="project" value="UniProtKB-KW"/>
</dbReference>
<dbReference type="InterPro" id="IPR009038">
    <property type="entry name" value="GOLD_dom"/>
</dbReference>
<dbReference type="SUPFAM" id="SSF52087">
    <property type="entry name" value="CRAL/TRIO domain"/>
    <property type="match status" value="1"/>
</dbReference>
<dbReference type="InterPro" id="IPR044834">
    <property type="entry name" value="PATL"/>
</dbReference>
<organism evidence="13">
    <name type="scientific">Cucumis melo</name>
    <name type="common">Muskmelon</name>
    <dbReference type="NCBI Taxonomy" id="3656"/>
    <lineage>
        <taxon>Eukaryota</taxon>
        <taxon>Viridiplantae</taxon>
        <taxon>Streptophyta</taxon>
        <taxon>Embryophyta</taxon>
        <taxon>Tracheophyta</taxon>
        <taxon>Spermatophyta</taxon>
        <taxon>Magnoliopsida</taxon>
        <taxon>eudicotyledons</taxon>
        <taxon>Gunneridae</taxon>
        <taxon>Pentapetalae</taxon>
        <taxon>rosids</taxon>
        <taxon>fabids</taxon>
        <taxon>Cucurbitales</taxon>
        <taxon>Cucurbitaceae</taxon>
        <taxon>Benincaseae</taxon>
        <taxon>Cucumis</taxon>
    </lineage>
</organism>
<dbReference type="Gramene" id="MELO3C002863.2.1">
    <property type="protein sequence ID" value="MELO3C002863.2.1"/>
    <property type="gene ID" value="MELO3C002863.2"/>
</dbReference>
<evidence type="ECO:0000256" key="10">
    <source>
        <dbReference type="SAM" id="MobiDB-lite"/>
    </source>
</evidence>
<evidence type="ECO:0008006" key="14">
    <source>
        <dbReference type="Google" id="ProtNLM"/>
    </source>
</evidence>
<evidence type="ECO:0000256" key="7">
    <source>
        <dbReference type="ARBA" id="ARBA00023121"/>
    </source>
</evidence>
<feature type="compositionally biased region" description="Basic and acidic residues" evidence="10">
    <location>
        <begin position="153"/>
        <end position="180"/>
    </location>
</feature>